<dbReference type="Pfam" id="PF00015">
    <property type="entry name" value="MCPsignal"/>
    <property type="match status" value="1"/>
</dbReference>
<dbReference type="STRING" id="1121881.SAMN02745225_01779"/>
<keyword evidence="6" id="KW-1185">Reference proteome</keyword>
<dbReference type="AlphaFoldDB" id="A0A1M4WTI9"/>
<dbReference type="SUPFAM" id="SSF58104">
    <property type="entry name" value="Methyl-accepting chemotaxis protein (MCP) signaling domain"/>
    <property type="match status" value="1"/>
</dbReference>
<dbReference type="GO" id="GO:0006935">
    <property type="term" value="P:chemotaxis"/>
    <property type="evidence" value="ECO:0007669"/>
    <property type="project" value="InterPro"/>
</dbReference>
<comment type="similarity">
    <text evidence="2">Belongs to the methyl-accepting chemotaxis (MCP) protein family.</text>
</comment>
<dbReference type="OrthoDB" id="1115140at2"/>
<dbReference type="PRINTS" id="PR00260">
    <property type="entry name" value="CHEMTRNSDUCR"/>
</dbReference>
<organism evidence="5 6">
    <name type="scientific">Ferrithrix thermotolerans DSM 19514</name>
    <dbReference type="NCBI Taxonomy" id="1121881"/>
    <lineage>
        <taxon>Bacteria</taxon>
        <taxon>Bacillati</taxon>
        <taxon>Actinomycetota</taxon>
        <taxon>Acidimicrobiia</taxon>
        <taxon>Acidimicrobiales</taxon>
        <taxon>Acidimicrobiaceae</taxon>
        <taxon>Ferrithrix</taxon>
    </lineage>
</organism>
<evidence type="ECO:0000256" key="2">
    <source>
        <dbReference type="ARBA" id="ARBA00029447"/>
    </source>
</evidence>
<dbReference type="EMBL" id="FQUL01000029">
    <property type="protein sequence ID" value="SHE84520.1"/>
    <property type="molecule type" value="Genomic_DNA"/>
</dbReference>
<name>A0A1M4WTI9_9ACTN</name>
<accession>A0A1M4WTI9</accession>
<keyword evidence="1 3" id="KW-0807">Transducer</keyword>
<dbReference type="InterPro" id="IPR004089">
    <property type="entry name" value="MCPsignal_dom"/>
</dbReference>
<dbReference type="Gene3D" id="3.30.450.20">
    <property type="entry name" value="PAS domain"/>
    <property type="match status" value="1"/>
</dbReference>
<dbReference type="RefSeq" id="WP_072791488.1">
    <property type="nucleotide sequence ID" value="NZ_FQUL01000029.1"/>
</dbReference>
<feature type="domain" description="Methyl-accepting transducer" evidence="4">
    <location>
        <begin position="152"/>
        <end position="362"/>
    </location>
</feature>
<sequence>MARINPAIDLDLTSKVLDKIENIVMLCDTTPDNKIYYMNRAAKTTLAKYRERLNSALHQADVANAMGRSIHQFHKDPDRVRDIFNAIAAKRLESHSAPIHLGDVHLMTQVFPIWDEKGNLRCFMACWSDATAEYMLEEAKEHADAERERVLAERLGSIAAAVEEMTASIAEVARSATEASSTSDEVSASASTGRDIVQLAGKTMEEIALMIRETASVLETLDTKSQEIGTIVSVIQGIADQTNLLALNAAIEAARAGSAGRGFGVVADEVRQLAGRAREAASEIASKVGEIRSGTQSAVHAIEASRSKAEDGEDKARQADDAIDSIAQNVEVVRDMIAQIAVAANEQSYAANEMASTLNSMSSSSTSAENAIEDAKSRFRVKNNKGYASKV</sequence>
<evidence type="ECO:0000259" key="4">
    <source>
        <dbReference type="PROSITE" id="PS50111"/>
    </source>
</evidence>
<dbReference type="CDD" id="cd11386">
    <property type="entry name" value="MCP_signal"/>
    <property type="match status" value="1"/>
</dbReference>
<dbReference type="PROSITE" id="PS50111">
    <property type="entry name" value="CHEMOTAXIS_TRANSDUC_2"/>
    <property type="match status" value="1"/>
</dbReference>
<dbReference type="Proteomes" id="UP000184295">
    <property type="component" value="Unassembled WGS sequence"/>
</dbReference>
<evidence type="ECO:0000256" key="3">
    <source>
        <dbReference type="PROSITE-ProRule" id="PRU00284"/>
    </source>
</evidence>
<evidence type="ECO:0000313" key="6">
    <source>
        <dbReference type="Proteomes" id="UP000184295"/>
    </source>
</evidence>
<evidence type="ECO:0000313" key="5">
    <source>
        <dbReference type="EMBL" id="SHE84520.1"/>
    </source>
</evidence>
<dbReference type="PANTHER" id="PTHR32089:SF112">
    <property type="entry name" value="LYSOZYME-LIKE PROTEIN-RELATED"/>
    <property type="match status" value="1"/>
</dbReference>
<dbReference type="GO" id="GO:0007165">
    <property type="term" value="P:signal transduction"/>
    <property type="evidence" value="ECO:0007669"/>
    <property type="project" value="UniProtKB-KW"/>
</dbReference>
<dbReference type="Gene3D" id="1.10.287.950">
    <property type="entry name" value="Methyl-accepting chemotaxis protein"/>
    <property type="match status" value="1"/>
</dbReference>
<reference evidence="6" key="1">
    <citation type="submission" date="2016-11" db="EMBL/GenBank/DDBJ databases">
        <authorList>
            <person name="Varghese N."/>
            <person name="Submissions S."/>
        </authorList>
    </citation>
    <scope>NUCLEOTIDE SEQUENCE [LARGE SCALE GENOMIC DNA]</scope>
    <source>
        <strain evidence="6">DSM 19514</strain>
    </source>
</reference>
<proteinExistence type="inferred from homology"/>
<dbReference type="PANTHER" id="PTHR32089">
    <property type="entry name" value="METHYL-ACCEPTING CHEMOTAXIS PROTEIN MCPB"/>
    <property type="match status" value="1"/>
</dbReference>
<protein>
    <submittedName>
        <fullName evidence="5">Methyl-accepting chemotaxis protein (MCP) signalling domain-containing protein</fullName>
    </submittedName>
</protein>
<dbReference type="GO" id="GO:0016020">
    <property type="term" value="C:membrane"/>
    <property type="evidence" value="ECO:0007669"/>
    <property type="project" value="InterPro"/>
</dbReference>
<dbReference type="GO" id="GO:0004888">
    <property type="term" value="F:transmembrane signaling receptor activity"/>
    <property type="evidence" value="ECO:0007669"/>
    <property type="project" value="InterPro"/>
</dbReference>
<evidence type="ECO:0000256" key="1">
    <source>
        <dbReference type="ARBA" id="ARBA00023224"/>
    </source>
</evidence>
<dbReference type="InterPro" id="IPR004090">
    <property type="entry name" value="Chemotax_Me-accpt_rcpt"/>
</dbReference>
<gene>
    <name evidence="5" type="ORF">SAMN02745225_01779</name>
</gene>
<dbReference type="SMART" id="SM00283">
    <property type="entry name" value="MA"/>
    <property type="match status" value="1"/>
</dbReference>